<proteinExistence type="predicted"/>
<sequence length="37" mass="4516">MVCFDKIKLNDFPKHIINNYLRRKPHLLSVFNNGMLW</sequence>
<accession>A0A8S5PDY6</accession>
<dbReference type="EMBL" id="BK015407">
    <property type="protein sequence ID" value="DAE05294.1"/>
    <property type="molecule type" value="Genomic_DNA"/>
</dbReference>
<name>A0A8S5PDY6_9CAUD</name>
<organism evidence="1">
    <name type="scientific">Siphoviridae sp. ctWKa2</name>
    <dbReference type="NCBI Taxonomy" id="2825537"/>
    <lineage>
        <taxon>Viruses</taxon>
        <taxon>Duplodnaviria</taxon>
        <taxon>Heunggongvirae</taxon>
        <taxon>Uroviricota</taxon>
        <taxon>Caudoviricetes</taxon>
    </lineage>
</organism>
<protein>
    <submittedName>
        <fullName evidence="1">Uncharacterized protein</fullName>
    </submittedName>
</protein>
<evidence type="ECO:0000313" key="1">
    <source>
        <dbReference type="EMBL" id="DAE05294.1"/>
    </source>
</evidence>
<reference evidence="1" key="1">
    <citation type="journal article" date="2021" name="Proc. Natl. Acad. Sci. U.S.A.">
        <title>A Catalog of Tens of Thousands of Viruses from Human Metagenomes Reveals Hidden Associations with Chronic Diseases.</title>
        <authorList>
            <person name="Tisza M.J."/>
            <person name="Buck C.B."/>
        </authorList>
    </citation>
    <scope>NUCLEOTIDE SEQUENCE</scope>
    <source>
        <strain evidence="1">CtWKa2</strain>
    </source>
</reference>